<dbReference type="InterPro" id="IPR023546">
    <property type="entry name" value="MGMT"/>
</dbReference>
<dbReference type="InterPro" id="IPR001497">
    <property type="entry name" value="MethylDNA_cys_MeTrfase_AS"/>
</dbReference>
<evidence type="ECO:0000256" key="5">
    <source>
        <dbReference type="ARBA" id="ARBA00022679"/>
    </source>
</evidence>
<comment type="subcellular location">
    <subcellularLocation>
        <location evidence="9">Cytoplasm</location>
    </subcellularLocation>
</comment>
<dbReference type="SUPFAM" id="SSF46767">
    <property type="entry name" value="Methylated DNA-protein cysteine methyltransferase, C-terminal domain"/>
    <property type="match status" value="1"/>
</dbReference>
<comment type="catalytic activity">
    <reaction evidence="1 9">
        <text>a 4-O-methyl-thymidine in DNA + L-cysteinyl-[protein] = a thymidine in DNA + S-methyl-L-cysteinyl-[protein]</text>
        <dbReference type="Rhea" id="RHEA:53428"/>
        <dbReference type="Rhea" id="RHEA-COMP:10131"/>
        <dbReference type="Rhea" id="RHEA-COMP:10132"/>
        <dbReference type="Rhea" id="RHEA-COMP:13555"/>
        <dbReference type="Rhea" id="RHEA-COMP:13556"/>
        <dbReference type="ChEBI" id="CHEBI:29950"/>
        <dbReference type="ChEBI" id="CHEBI:82612"/>
        <dbReference type="ChEBI" id="CHEBI:137386"/>
        <dbReference type="ChEBI" id="CHEBI:137387"/>
        <dbReference type="EC" id="2.1.1.63"/>
    </reaction>
</comment>
<evidence type="ECO:0000259" key="11">
    <source>
        <dbReference type="Pfam" id="PF02870"/>
    </source>
</evidence>
<dbReference type="GO" id="GO:0032259">
    <property type="term" value="P:methylation"/>
    <property type="evidence" value="ECO:0007669"/>
    <property type="project" value="UniProtKB-KW"/>
</dbReference>
<feature type="active site" description="Nucleophile; methyl group acceptor" evidence="9">
    <location>
        <position position="128"/>
    </location>
</feature>
<evidence type="ECO:0000256" key="2">
    <source>
        <dbReference type="ARBA" id="ARBA00008711"/>
    </source>
</evidence>
<dbReference type="Pfam" id="PF02870">
    <property type="entry name" value="Methyltransf_1N"/>
    <property type="match status" value="1"/>
</dbReference>
<evidence type="ECO:0000256" key="7">
    <source>
        <dbReference type="ARBA" id="ARBA00023204"/>
    </source>
</evidence>
<comment type="similarity">
    <text evidence="2 9">Belongs to the MGMT family.</text>
</comment>
<keyword evidence="4 9" id="KW-0489">Methyltransferase</keyword>
<evidence type="ECO:0000256" key="6">
    <source>
        <dbReference type="ARBA" id="ARBA00022763"/>
    </source>
</evidence>
<dbReference type="PROSITE" id="PS00374">
    <property type="entry name" value="MGMT"/>
    <property type="match status" value="1"/>
</dbReference>
<evidence type="ECO:0000256" key="1">
    <source>
        <dbReference type="ARBA" id="ARBA00001286"/>
    </source>
</evidence>
<dbReference type="PANTHER" id="PTHR10815">
    <property type="entry name" value="METHYLATED-DNA--PROTEIN-CYSTEINE METHYLTRANSFERASE"/>
    <property type="match status" value="1"/>
</dbReference>
<protein>
    <recommendedName>
        <fullName evidence="9">Methylated-DNA--protein-cysteine methyltransferase</fullName>
        <ecNumber evidence="9">2.1.1.63</ecNumber>
    </recommendedName>
    <alternativeName>
        <fullName evidence="9">6-O-methylguanine-DNA methyltransferase</fullName>
        <shortName evidence="9">MGMT</shortName>
    </alternativeName>
    <alternativeName>
        <fullName evidence="9">O-6-methylguanine-DNA-alkyltransferase</fullName>
    </alternativeName>
</protein>
<accession>A0A254TA98</accession>
<name>A0A254TA98_9BURK</name>
<dbReference type="NCBIfam" id="TIGR00589">
    <property type="entry name" value="ogt"/>
    <property type="match status" value="1"/>
</dbReference>
<dbReference type="SUPFAM" id="SSF53155">
    <property type="entry name" value="Methylated DNA-protein cysteine methyltransferase domain"/>
    <property type="match status" value="1"/>
</dbReference>
<dbReference type="GO" id="GO:0006307">
    <property type="term" value="P:DNA alkylation repair"/>
    <property type="evidence" value="ECO:0007669"/>
    <property type="project" value="UniProtKB-UniRule"/>
</dbReference>
<dbReference type="AlphaFoldDB" id="A0A254TA98"/>
<dbReference type="EMBL" id="LSTO01000001">
    <property type="protein sequence ID" value="OWW19571.1"/>
    <property type="molecule type" value="Genomic_DNA"/>
</dbReference>
<evidence type="ECO:0000256" key="9">
    <source>
        <dbReference type="HAMAP-Rule" id="MF_00772"/>
    </source>
</evidence>
<evidence type="ECO:0000256" key="8">
    <source>
        <dbReference type="ARBA" id="ARBA00049348"/>
    </source>
</evidence>
<dbReference type="Gene3D" id="1.10.10.10">
    <property type="entry name" value="Winged helix-like DNA-binding domain superfamily/Winged helix DNA-binding domain"/>
    <property type="match status" value="1"/>
</dbReference>
<feature type="domain" description="Methylated-DNA-[protein]-cysteine S-methyltransferase DNA binding" evidence="10">
    <location>
        <begin position="77"/>
        <end position="156"/>
    </location>
</feature>
<dbReference type="EC" id="2.1.1.63" evidence="9"/>
<feature type="domain" description="Methylguanine DNA methyltransferase ribonuclease-like" evidence="11">
    <location>
        <begin position="4"/>
        <end position="72"/>
    </location>
</feature>
<dbReference type="InterPro" id="IPR036217">
    <property type="entry name" value="MethylDNA_cys_MeTrfase_DNAb"/>
</dbReference>
<dbReference type="InterPro" id="IPR008332">
    <property type="entry name" value="MethylG_MeTrfase_N"/>
</dbReference>
<comment type="caution">
    <text evidence="12">The sequence shown here is derived from an EMBL/GenBank/DDBJ whole genome shotgun (WGS) entry which is preliminary data.</text>
</comment>
<keyword evidence="6 9" id="KW-0227">DNA damage</keyword>
<gene>
    <name evidence="12" type="ORF">AYR66_08625</name>
</gene>
<evidence type="ECO:0000313" key="12">
    <source>
        <dbReference type="EMBL" id="OWW19571.1"/>
    </source>
</evidence>
<dbReference type="Pfam" id="PF01035">
    <property type="entry name" value="DNA_binding_1"/>
    <property type="match status" value="1"/>
</dbReference>
<dbReference type="Gene3D" id="3.30.160.70">
    <property type="entry name" value="Methylated DNA-protein cysteine methyltransferase domain"/>
    <property type="match status" value="1"/>
</dbReference>
<comment type="miscellaneous">
    <text evidence="9">This enzyme catalyzes only one turnover and therefore is not strictly catalytic. According to one definition, an enzyme is a biocatalyst that acts repeatedly and over many reaction cycles.</text>
</comment>
<proteinExistence type="inferred from homology"/>
<keyword evidence="13" id="KW-1185">Reference proteome</keyword>
<dbReference type="InterPro" id="IPR036631">
    <property type="entry name" value="MGMT_N_sf"/>
</dbReference>
<dbReference type="InterPro" id="IPR014048">
    <property type="entry name" value="MethylDNA_cys_MeTrfase_DNA-bd"/>
</dbReference>
<dbReference type="CDD" id="cd06445">
    <property type="entry name" value="ATase"/>
    <property type="match status" value="1"/>
</dbReference>
<dbReference type="OrthoDB" id="9802228at2"/>
<dbReference type="InterPro" id="IPR036388">
    <property type="entry name" value="WH-like_DNA-bd_sf"/>
</dbReference>
<evidence type="ECO:0000256" key="4">
    <source>
        <dbReference type="ARBA" id="ARBA00022603"/>
    </source>
</evidence>
<evidence type="ECO:0000313" key="13">
    <source>
        <dbReference type="Proteomes" id="UP000197535"/>
    </source>
</evidence>
<comment type="function">
    <text evidence="9">Involved in the cellular defense against the biological effects of O6-methylguanine (O6-MeG) and O4-methylthymine (O4-MeT) in DNA. Repairs the methylated nucleobase in DNA by stoichiometrically transferring the methyl group to a cysteine residue in the enzyme. This is a suicide reaction: the enzyme is irreversibly inactivated.</text>
</comment>
<comment type="catalytic activity">
    <reaction evidence="8 9">
        <text>a 6-O-methyl-2'-deoxyguanosine in DNA + L-cysteinyl-[protein] = S-methyl-L-cysteinyl-[protein] + a 2'-deoxyguanosine in DNA</text>
        <dbReference type="Rhea" id="RHEA:24000"/>
        <dbReference type="Rhea" id="RHEA-COMP:10131"/>
        <dbReference type="Rhea" id="RHEA-COMP:10132"/>
        <dbReference type="Rhea" id="RHEA-COMP:11367"/>
        <dbReference type="Rhea" id="RHEA-COMP:11368"/>
        <dbReference type="ChEBI" id="CHEBI:29950"/>
        <dbReference type="ChEBI" id="CHEBI:82612"/>
        <dbReference type="ChEBI" id="CHEBI:85445"/>
        <dbReference type="ChEBI" id="CHEBI:85448"/>
        <dbReference type="EC" id="2.1.1.63"/>
    </reaction>
</comment>
<dbReference type="GO" id="GO:0003908">
    <property type="term" value="F:methylated-DNA-[protein]-cysteine S-methyltransferase activity"/>
    <property type="evidence" value="ECO:0007669"/>
    <property type="project" value="UniProtKB-UniRule"/>
</dbReference>
<dbReference type="HAMAP" id="MF_00772">
    <property type="entry name" value="OGT"/>
    <property type="match status" value="1"/>
</dbReference>
<dbReference type="PANTHER" id="PTHR10815:SF5">
    <property type="entry name" value="METHYLATED-DNA--PROTEIN-CYSTEINE METHYLTRANSFERASE"/>
    <property type="match status" value="1"/>
</dbReference>
<sequence length="157" mass="17326">MIDYTEHPSPMGTLLLAATADGLCGLYFEEHKYFNGPQGWRRDASNPHLREAIRQLDEYFEGKRTVFDVALDMRGTPFQHAVWDALQALPYGETTTYMSIAQRVANPKAVRAAGTAIGRNPVSIIVPCHRVLGISGALSGYAGGLDRKRFLLAHEGH</sequence>
<evidence type="ECO:0000259" key="10">
    <source>
        <dbReference type="Pfam" id="PF01035"/>
    </source>
</evidence>
<dbReference type="GO" id="GO:0005737">
    <property type="term" value="C:cytoplasm"/>
    <property type="evidence" value="ECO:0007669"/>
    <property type="project" value="UniProtKB-SubCell"/>
</dbReference>
<reference evidence="12 13" key="1">
    <citation type="submission" date="2016-02" db="EMBL/GenBank/DDBJ databases">
        <authorList>
            <person name="Wen L."/>
            <person name="He K."/>
            <person name="Yang H."/>
        </authorList>
    </citation>
    <scope>NUCLEOTIDE SEQUENCE [LARGE SCALE GENOMIC DNA]</scope>
    <source>
        <strain evidence="12 13">TSA40</strain>
    </source>
</reference>
<keyword evidence="3 9" id="KW-0963">Cytoplasm</keyword>
<evidence type="ECO:0000256" key="3">
    <source>
        <dbReference type="ARBA" id="ARBA00022490"/>
    </source>
</evidence>
<organism evidence="12 13">
    <name type="scientific">Noviherbaspirillum denitrificans</name>
    <dbReference type="NCBI Taxonomy" id="1968433"/>
    <lineage>
        <taxon>Bacteria</taxon>
        <taxon>Pseudomonadati</taxon>
        <taxon>Pseudomonadota</taxon>
        <taxon>Betaproteobacteria</taxon>
        <taxon>Burkholderiales</taxon>
        <taxon>Oxalobacteraceae</taxon>
        <taxon>Noviherbaspirillum</taxon>
    </lineage>
</organism>
<dbReference type="FunFam" id="1.10.10.10:FF:000214">
    <property type="entry name" value="Methylated-DNA--protein-cysteine methyltransferase"/>
    <property type="match status" value="1"/>
</dbReference>
<dbReference type="RefSeq" id="WP_088706479.1">
    <property type="nucleotide sequence ID" value="NZ_LSTO01000001.1"/>
</dbReference>
<keyword evidence="5 9" id="KW-0808">Transferase</keyword>
<dbReference type="Proteomes" id="UP000197535">
    <property type="component" value="Unassembled WGS sequence"/>
</dbReference>
<keyword evidence="7 9" id="KW-0234">DNA repair</keyword>